<comment type="caution">
    <text evidence="13">The sequence shown here is derived from an EMBL/GenBank/DDBJ whole genome shotgun (WGS) entry which is preliminary data.</text>
</comment>
<dbReference type="PANTHER" id="PTHR28618:SF1">
    <property type="entry name" value="CENTROSOMAL PROTEIN POC5"/>
    <property type="match status" value="1"/>
</dbReference>
<reference evidence="13 14" key="1">
    <citation type="journal article" date="2017" name="PLoS Biol.">
        <title>The sea cucumber genome provides insights into morphological evolution and visceral regeneration.</title>
        <authorList>
            <person name="Zhang X."/>
            <person name="Sun L."/>
            <person name="Yuan J."/>
            <person name="Sun Y."/>
            <person name="Gao Y."/>
            <person name="Zhang L."/>
            <person name="Li S."/>
            <person name="Dai H."/>
            <person name="Hamel J.F."/>
            <person name="Liu C."/>
            <person name="Yu Y."/>
            <person name="Liu S."/>
            <person name="Lin W."/>
            <person name="Guo K."/>
            <person name="Jin S."/>
            <person name="Xu P."/>
            <person name="Storey K.B."/>
            <person name="Huan P."/>
            <person name="Zhang T."/>
            <person name="Zhou Y."/>
            <person name="Zhang J."/>
            <person name="Lin C."/>
            <person name="Li X."/>
            <person name="Xing L."/>
            <person name="Huo D."/>
            <person name="Sun M."/>
            <person name="Wang L."/>
            <person name="Mercier A."/>
            <person name="Li F."/>
            <person name="Yang H."/>
            <person name="Xiang J."/>
        </authorList>
    </citation>
    <scope>NUCLEOTIDE SEQUENCE [LARGE SCALE GENOMIC DNA]</scope>
    <source>
        <strain evidence="13">Shaxun</strain>
        <tissue evidence="13">Muscle</tissue>
    </source>
</reference>
<feature type="region of interest" description="Disordered" evidence="12">
    <location>
        <begin position="389"/>
        <end position="434"/>
    </location>
</feature>
<dbReference type="Proteomes" id="UP000230750">
    <property type="component" value="Unassembled WGS sequence"/>
</dbReference>
<comment type="similarity">
    <text evidence="2">Belongs to the POC5 family.</text>
</comment>
<evidence type="ECO:0000256" key="4">
    <source>
        <dbReference type="ARBA" id="ARBA00022490"/>
    </source>
</evidence>
<feature type="compositionally biased region" description="Basic and acidic residues" evidence="12">
    <location>
        <begin position="389"/>
        <end position="401"/>
    </location>
</feature>
<feature type="coiled-coil region" evidence="11">
    <location>
        <begin position="204"/>
        <end position="263"/>
    </location>
</feature>
<organism evidence="13 14">
    <name type="scientific">Stichopus japonicus</name>
    <name type="common">Sea cucumber</name>
    <dbReference type="NCBI Taxonomy" id="307972"/>
    <lineage>
        <taxon>Eukaryota</taxon>
        <taxon>Metazoa</taxon>
        <taxon>Echinodermata</taxon>
        <taxon>Eleutherozoa</taxon>
        <taxon>Echinozoa</taxon>
        <taxon>Holothuroidea</taxon>
        <taxon>Aspidochirotacea</taxon>
        <taxon>Aspidochirotida</taxon>
        <taxon>Stichopodidae</taxon>
        <taxon>Apostichopus</taxon>
    </lineage>
</organism>
<feature type="compositionally biased region" description="Low complexity" evidence="12">
    <location>
        <begin position="1"/>
        <end position="23"/>
    </location>
</feature>
<dbReference type="GO" id="GO:0005814">
    <property type="term" value="C:centriole"/>
    <property type="evidence" value="ECO:0007669"/>
    <property type="project" value="UniProtKB-SubCell"/>
</dbReference>
<feature type="region of interest" description="Disordered" evidence="12">
    <location>
        <begin position="62"/>
        <end position="167"/>
    </location>
</feature>
<feature type="compositionally biased region" description="Low complexity" evidence="12">
    <location>
        <begin position="145"/>
        <end position="161"/>
    </location>
</feature>
<evidence type="ECO:0000256" key="1">
    <source>
        <dbReference type="ARBA" id="ARBA00004114"/>
    </source>
</evidence>
<keyword evidence="14" id="KW-1185">Reference proteome</keyword>
<keyword evidence="6 11" id="KW-0175">Coiled coil</keyword>
<dbReference type="AlphaFoldDB" id="A0A2G8JHA2"/>
<feature type="compositionally biased region" description="Polar residues" evidence="12">
    <location>
        <begin position="92"/>
        <end position="104"/>
    </location>
</feature>
<sequence length="510" mass="57361">MSSLEESSSPMLPSESPGSSVSSALQDEYNELLKYAVITPHFDPSSLPKTLAEAAAYPIKPQIVDPFPYKDTSTESEKSDIESVKEDGKQSVIAQRGSSISSQDVQEDSEASIKRMHRPLAHPYPPPLAEQTPQRPFSAPGTFETPTSSDRSSDSTVVDTPESSIQSPVVDPDIARMASQLDNWCMDLKRNVLAEFSQSKIALIERHRKEINAIKDRHNKELDQLYNEIGNLKELIHTYEQSVERKDQVITNLTRAVQKQKERFEMLKHFESWKLRHSEDKREAFTSRLAKKHHERRLMNKVWAGWHSIIEAKWRQRVEKACQAKAQEVCMKLTNDYEARVSSLNEALEASRSEVAKLHAERDHYEETMKKAFMRGVCALNMEAMTMFHDGEDNPEQDRRPPPSPRGDTNVPHSSAGMTYQGPSGSHMSSSVPHRDLQDEYHSSERIVTSQSALTPGTVTQTHTGSQAGIRQGALWSCDLRSADLIPGQIITLCPCVRDFISTASLHPCV</sequence>
<feature type="compositionally biased region" description="Basic and acidic residues" evidence="12">
    <location>
        <begin position="72"/>
        <end position="89"/>
    </location>
</feature>
<name>A0A2G8JHA2_STIJA</name>
<keyword evidence="5" id="KW-0677">Repeat</keyword>
<protein>
    <recommendedName>
        <fullName evidence="3">Centrosomal protein POC5</fullName>
    </recommendedName>
    <alternativeName>
        <fullName evidence="9">Protein of centriole 5</fullName>
    </alternativeName>
</protein>
<evidence type="ECO:0000256" key="7">
    <source>
        <dbReference type="ARBA" id="ARBA00023212"/>
    </source>
</evidence>
<evidence type="ECO:0000313" key="13">
    <source>
        <dbReference type="EMBL" id="PIK35131.1"/>
    </source>
</evidence>
<evidence type="ECO:0000256" key="9">
    <source>
        <dbReference type="ARBA" id="ARBA00031694"/>
    </source>
</evidence>
<dbReference type="STRING" id="307972.A0A2G8JHA2"/>
<evidence type="ECO:0000256" key="6">
    <source>
        <dbReference type="ARBA" id="ARBA00023054"/>
    </source>
</evidence>
<dbReference type="EMBL" id="MRZV01001980">
    <property type="protein sequence ID" value="PIK35131.1"/>
    <property type="molecule type" value="Genomic_DNA"/>
</dbReference>
<gene>
    <name evidence="13" type="ORF">BSL78_28042</name>
</gene>
<comment type="subcellular location">
    <subcellularLocation>
        <location evidence="1">Cytoplasm</location>
        <location evidence="1">Cytoskeleton</location>
        <location evidence="1">Microtubule organizing center</location>
        <location evidence="1">Centrosome</location>
        <location evidence="1">Centriole</location>
    </subcellularLocation>
</comment>
<evidence type="ECO:0000256" key="12">
    <source>
        <dbReference type="SAM" id="MobiDB-lite"/>
    </source>
</evidence>
<dbReference type="OrthoDB" id="10064898at2759"/>
<comment type="function">
    <text evidence="10">Essential for the assembly of the distal half of centrioles, required for centriole elongation. Acts as a negative regulator of centriole elongation.</text>
</comment>
<dbReference type="PANTHER" id="PTHR28618">
    <property type="entry name" value="CENTROSOMAL PROTEIN POC5"/>
    <property type="match status" value="1"/>
</dbReference>
<evidence type="ECO:0000256" key="3">
    <source>
        <dbReference type="ARBA" id="ARBA00014910"/>
    </source>
</evidence>
<evidence type="ECO:0000256" key="5">
    <source>
        <dbReference type="ARBA" id="ARBA00022737"/>
    </source>
</evidence>
<evidence type="ECO:0000313" key="14">
    <source>
        <dbReference type="Proteomes" id="UP000230750"/>
    </source>
</evidence>
<keyword evidence="7" id="KW-0206">Cytoskeleton</keyword>
<evidence type="ECO:0000256" key="11">
    <source>
        <dbReference type="SAM" id="Coils"/>
    </source>
</evidence>
<feature type="region of interest" description="Disordered" evidence="12">
    <location>
        <begin position="1"/>
        <end position="25"/>
    </location>
</feature>
<proteinExistence type="inferred from homology"/>
<evidence type="ECO:0000256" key="8">
    <source>
        <dbReference type="ARBA" id="ARBA00023306"/>
    </source>
</evidence>
<accession>A0A2G8JHA2</accession>
<feature type="coiled-coil region" evidence="11">
    <location>
        <begin position="334"/>
        <end position="368"/>
    </location>
</feature>
<dbReference type="InterPro" id="IPR033351">
    <property type="entry name" value="POC5"/>
</dbReference>
<evidence type="ECO:0000256" key="10">
    <source>
        <dbReference type="ARBA" id="ARBA00049959"/>
    </source>
</evidence>
<evidence type="ECO:0000256" key="2">
    <source>
        <dbReference type="ARBA" id="ARBA00010411"/>
    </source>
</evidence>
<keyword evidence="4" id="KW-0963">Cytoplasm</keyword>
<keyword evidence="8" id="KW-0131">Cell cycle</keyword>
<feature type="compositionally biased region" description="Polar residues" evidence="12">
    <location>
        <begin position="411"/>
        <end position="432"/>
    </location>
</feature>